<evidence type="ECO:0000313" key="1">
    <source>
        <dbReference type="EMBL" id="MBZ5712363.1"/>
    </source>
</evidence>
<comment type="caution">
    <text evidence="1">The sequence shown here is derived from an EMBL/GenBank/DDBJ whole genome shotgun (WGS) entry which is preliminary data.</text>
</comment>
<sequence>MRRVPVRRLGLVAAVALACSRPAARTQVDPLTLLPADASLIAHVDLQALRAAPLWQQNRPLLDADPEARRTLDALATCRVPFDGLRTLDLAVAANGVDVAAVLVGDGVGERDRLTCLEGQLPDRGIRLDTGEAEPVVVLGGARGRIHAPDVLVLATPGWSQQLDALRAGTGAAAATGPLQPLLARVPADRPIWFAGQVPTQAAVSLAPALSGLERVRGALDLRDGLGVELALDMRGEDVAAATLAELRRQFDGLRGAGLPPAILDRVGLGQAGTEVTIEVRLGMAEIAALRGLAEALRPAPAPTTPSP</sequence>
<dbReference type="EMBL" id="JAIRAU010000031">
    <property type="protein sequence ID" value="MBZ5712363.1"/>
    <property type="molecule type" value="Genomic_DNA"/>
</dbReference>
<keyword evidence="2" id="KW-1185">Reference proteome</keyword>
<dbReference type="PROSITE" id="PS51257">
    <property type="entry name" value="PROKAR_LIPOPROTEIN"/>
    <property type="match status" value="1"/>
</dbReference>
<name>A0ABS7TVS6_9BACT</name>
<dbReference type="Proteomes" id="UP001139031">
    <property type="component" value="Unassembled WGS sequence"/>
</dbReference>
<evidence type="ECO:0000313" key="2">
    <source>
        <dbReference type="Proteomes" id="UP001139031"/>
    </source>
</evidence>
<accession>A0ABS7TVS6</accession>
<reference evidence="1" key="1">
    <citation type="submission" date="2021-08" db="EMBL/GenBank/DDBJ databases">
        <authorList>
            <person name="Stevens D.C."/>
        </authorList>
    </citation>
    <scope>NUCLEOTIDE SEQUENCE</scope>
    <source>
        <strain evidence="1">DSM 53165</strain>
    </source>
</reference>
<gene>
    <name evidence="1" type="ORF">K7C98_24235</name>
</gene>
<protein>
    <submittedName>
        <fullName evidence="1">Uncharacterized protein</fullName>
    </submittedName>
</protein>
<dbReference type="RefSeq" id="WP_224194123.1">
    <property type="nucleotide sequence ID" value="NZ_JAIRAU010000031.1"/>
</dbReference>
<proteinExistence type="predicted"/>
<organism evidence="1 2">
    <name type="scientific">Nannocystis pusilla</name>
    <dbReference type="NCBI Taxonomy" id="889268"/>
    <lineage>
        <taxon>Bacteria</taxon>
        <taxon>Pseudomonadati</taxon>
        <taxon>Myxococcota</taxon>
        <taxon>Polyangia</taxon>
        <taxon>Nannocystales</taxon>
        <taxon>Nannocystaceae</taxon>
        <taxon>Nannocystis</taxon>
    </lineage>
</organism>